<dbReference type="GO" id="GO:0043709">
    <property type="term" value="P:cell adhesion involved in single-species biofilm formation"/>
    <property type="evidence" value="ECO:0007669"/>
    <property type="project" value="TreeGrafter"/>
</dbReference>
<dbReference type="PANTHER" id="PTHR45138:SF9">
    <property type="entry name" value="DIGUANYLATE CYCLASE DGCM-RELATED"/>
    <property type="match status" value="1"/>
</dbReference>
<dbReference type="Pfam" id="PF00990">
    <property type="entry name" value="GGDEF"/>
    <property type="match status" value="1"/>
</dbReference>
<evidence type="ECO:0000313" key="5">
    <source>
        <dbReference type="EMBL" id="MEG3436370.1"/>
    </source>
</evidence>
<dbReference type="EMBL" id="JBAFSM010000005">
    <property type="protein sequence ID" value="MEG3436370.1"/>
    <property type="molecule type" value="Genomic_DNA"/>
</dbReference>
<gene>
    <name evidence="5" type="ORF">V0288_04490</name>
</gene>
<dbReference type="CDD" id="cd01949">
    <property type="entry name" value="GGDEF"/>
    <property type="match status" value="1"/>
</dbReference>
<sequence length="345" mass="39212">MLNHYPEDEITGDLLIVGEIPRSLEFILPLLKERGYPLQTTIETDRLLEIVQSSPISLILLNTTLQDPDAYALCHRLKSSRLKEPPSILFISDGNENFQPERVFQVGGSDYIAYPPSSEEILARIETRLIIARLQKNFDRQSEKLRRALQELRKLEDSMHQVYDELREFSFLDSLTRVAGRQRFEESLEKEWQRCARDRISWGDNAVVSLSLILCDLDYFKSYNDSYGIAAGDECLKKIARALETTVKRPADLVARFGGSSFALLLPNTNEEGALTVANLVREKIRSLQIPHPNSPVSEYVTLSYGVVTALPQGSFGAENLVRMARQALQRAKEEGRDRMISDHL</sequence>
<dbReference type="GO" id="GO:1902201">
    <property type="term" value="P:negative regulation of bacterial-type flagellum-dependent cell motility"/>
    <property type="evidence" value="ECO:0007669"/>
    <property type="project" value="TreeGrafter"/>
</dbReference>
<dbReference type="GO" id="GO:0000160">
    <property type="term" value="P:phosphorelay signal transduction system"/>
    <property type="evidence" value="ECO:0007669"/>
    <property type="project" value="InterPro"/>
</dbReference>
<reference evidence="5 6" key="1">
    <citation type="submission" date="2024-01" db="EMBL/GenBank/DDBJ databases">
        <title>Genomic insights into the taxonomy and metabolism of the cyanobacterium Pannus brasiliensis CCIBt3594.</title>
        <authorList>
            <person name="Machado M."/>
            <person name="Botero N.B."/>
            <person name="Andreote A.P.D."/>
            <person name="Feitosa A.M.T."/>
            <person name="Popin R."/>
            <person name="Sivonen K."/>
            <person name="Fiore M.F."/>
        </authorList>
    </citation>
    <scope>NUCLEOTIDE SEQUENCE [LARGE SCALE GENOMIC DNA]</scope>
    <source>
        <strain evidence="5 6">CCIBt3594</strain>
    </source>
</reference>
<dbReference type="RefSeq" id="WP_332863825.1">
    <property type="nucleotide sequence ID" value="NZ_JBAFSM010000005.1"/>
</dbReference>
<evidence type="ECO:0000313" key="6">
    <source>
        <dbReference type="Proteomes" id="UP001328733"/>
    </source>
</evidence>
<keyword evidence="6" id="KW-1185">Reference proteome</keyword>
<organism evidence="5 6">
    <name type="scientific">Pannus brasiliensis CCIBt3594</name>
    <dbReference type="NCBI Taxonomy" id="1427578"/>
    <lineage>
        <taxon>Bacteria</taxon>
        <taxon>Bacillati</taxon>
        <taxon>Cyanobacteriota</taxon>
        <taxon>Cyanophyceae</taxon>
        <taxon>Oscillatoriophycideae</taxon>
        <taxon>Chroococcales</taxon>
        <taxon>Microcystaceae</taxon>
        <taxon>Pannus</taxon>
    </lineage>
</organism>
<dbReference type="InterPro" id="IPR000160">
    <property type="entry name" value="GGDEF_dom"/>
</dbReference>
<feature type="domain" description="Response regulatory" evidence="3">
    <location>
        <begin position="13"/>
        <end position="129"/>
    </location>
</feature>
<evidence type="ECO:0000259" key="3">
    <source>
        <dbReference type="PROSITE" id="PS50110"/>
    </source>
</evidence>
<comment type="caution">
    <text evidence="1">Lacks conserved residue(s) required for the propagation of feature annotation.</text>
</comment>
<keyword evidence="2" id="KW-0175">Coiled coil</keyword>
<evidence type="ECO:0000256" key="2">
    <source>
        <dbReference type="SAM" id="Coils"/>
    </source>
</evidence>
<dbReference type="SMART" id="SM00448">
    <property type="entry name" value="REC"/>
    <property type="match status" value="1"/>
</dbReference>
<evidence type="ECO:0000259" key="4">
    <source>
        <dbReference type="PROSITE" id="PS50887"/>
    </source>
</evidence>
<dbReference type="InterPro" id="IPR001789">
    <property type="entry name" value="Sig_transdc_resp-reg_receiver"/>
</dbReference>
<dbReference type="SUPFAM" id="SSF52172">
    <property type="entry name" value="CheY-like"/>
    <property type="match status" value="1"/>
</dbReference>
<dbReference type="SMART" id="SM00267">
    <property type="entry name" value="GGDEF"/>
    <property type="match status" value="1"/>
</dbReference>
<dbReference type="Gene3D" id="3.30.70.270">
    <property type="match status" value="1"/>
</dbReference>
<dbReference type="AlphaFoldDB" id="A0AAW9QH79"/>
<protein>
    <submittedName>
        <fullName evidence="5">Diguanylate cyclase</fullName>
        <ecNumber evidence="5">2.7.7.65</ecNumber>
    </submittedName>
</protein>
<accession>A0AAW9QH79</accession>
<comment type="caution">
    <text evidence="5">The sequence shown here is derived from an EMBL/GenBank/DDBJ whole genome shotgun (WGS) entry which is preliminary data.</text>
</comment>
<dbReference type="InterPro" id="IPR050469">
    <property type="entry name" value="Diguanylate_Cyclase"/>
</dbReference>
<name>A0AAW9QH79_9CHRO</name>
<dbReference type="InterPro" id="IPR011006">
    <property type="entry name" value="CheY-like_superfamily"/>
</dbReference>
<evidence type="ECO:0000256" key="1">
    <source>
        <dbReference type="PROSITE-ProRule" id="PRU00169"/>
    </source>
</evidence>
<dbReference type="PROSITE" id="PS50110">
    <property type="entry name" value="RESPONSE_REGULATORY"/>
    <property type="match status" value="1"/>
</dbReference>
<dbReference type="NCBIfam" id="TIGR00254">
    <property type="entry name" value="GGDEF"/>
    <property type="match status" value="1"/>
</dbReference>
<dbReference type="Proteomes" id="UP001328733">
    <property type="component" value="Unassembled WGS sequence"/>
</dbReference>
<dbReference type="GO" id="GO:0052621">
    <property type="term" value="F:diguanylate cyclase activity"/>
    <property type="evidence" value="ECO:0007669"/>
    <property type="project" value="UniProtKB-EC"/>
</dbReference>
<feature type="coiled-coil region" evidence="2">
    <location>
        <begin position="131"/>
        <end position="165"/>
    </location>
</feature>
<keyword evidence="5" id="KW-0808">Transferase</keyword>
<dbReference type="SUPFAM" id="SSF55073">
    <property type="entry name" value="Nucleotide cyclase"/>
    <property type="match status" value="1"/>
</dbReference>
<proteinExistence type="predicted"/>
<dbReference type="PROSITE" id="PS50887">
    <property type="entry name" value="GGDEF"/>
    <property type="match status" value="1"/>
</dbReference>
<dbReference type="InterPro" id="IPR029787">
    <property type="entry name" value="Nucleotide_cyclase"/>
</dbReference>
<dbReference type="Pfam" id="PF00072">
    <property type="entry name" value="Response_reg"/>
    <property type="match status" value="1"/>
</dbReference>
<dbReference type="PANTHER" id="PTHR45138">
    <property type="entry name" value="REGULATORY COMPONENTS OF SENSORY TRANSDUCTION SYSTEM"/>
    <property type="match status" value="1"/>
</dbReference>
<keyword evidence="5" id="KW-0548">Nucleotidyltransferase</keyword>
<dbReference type="EC" id="2.7.7.65" evidence="5"/>
<dbReference type="Gene3D" id="3.40.50.2300">
    <property type="match status" value="1"/>
</dbReference>
<dbReference type="GO" id="GO:0005886">
    <property type="term" value="C:plasma membrane"/>
    <property type="evidence" value="ECO:0007669"/>
    <property type="project" value="TreeGrafter"/>
</dbReference>
<feature type="domain" description="GGDEF" evidence="4">
    <location>
        <begin position="208"/>
        <end position="345"/>
    </location>
</feature>
<dbReference type="InterPro" id="IPR043128">
    <property type="entry name" value="Rev_trsase/Diguanyl_cyclase"/>
</dbReference>